<dbReference type="OrthoDB" id="536211at2759"/>
<dbReference type="SMART" id="SM00849">
    <property type="entry name" value="Lactamase_B"/>
    <property type="match status" value="1"/>
</dbReference>
<feature type="signal peptide" evidence="1">
    <location>
        <begin position="1"/>
        <end position="19"/>
    </location>
</feature>
<feature type="domain" description="Metallo-beta-lactamase" evidence="2">
    <location>
        <begin position="60"/>
        <end position="253"/>
    </location>
</feature>
<evidence type="ECO:0000259" key="2">
    <source>
        <dbReference type="SMART" id="SM00849"/>
    </source>
</evidence>
<dbReference type="CDD" id="cd07739">
    <property type="entry name" value="metallo-hydrolase-like_MBL-fold"/>
    <property type="match status" value="1"/>
</dbReference>
<evidence type="ECO:0000313" key="3">
    <source>
        <dbReference type="EMBL" id="CZR57332.1"/>
    </source>
</evidence>
<evidence type="ECO:0000256" key="1">
    <source>
        <dbReference type="SAM" id="SignalP"/>
    </source>
</evidence>
<dbReference type="InterPro" id="IPR001279">
    <property type="entry name" value="Metallo-B-lactamas"/>
</dbReference>
<dbReference type="STRING" id="576137.A0A1L7WX22"/>
<feature type="chain" id="PRO_5012340587" evidence="1">
    <location>
        <begin position="20"/>
        <end position="321"/>
    </location>
</feature>
<dbReference type="GO" id="GO:0016787">
    <property type="term" value="F:hydrolase activity"/>
    <property type="evidence" value="ECO:0007669"/>
    <property type="project" value="UniProtKB-KW"/>
</dbReference>
<dbReference type="InterPro" id="IPR050855">
    <property type="entry name" value="NDM-1-like"/>
</dbReference>
<keyword evidence="1" id="KW-0732">Signal</keyword>
<keyword evidence="3" id="KW-0378">Hydrolase</keyword>
<dbReference type="Gene3D" id="3.60.15.10">
    <property type="entry name" value="Ribonuclease Z/Hydroxyacylglutathione hydrolase-like"/>
    <property type="match status" value="1"/>
</dbReference>
<name>A0A1L7WX22_9HELO</name>
<reference evidence="3 4" key="1">
    <citation type="submission" date="2016-03" db="EMBL/GenBank/DDBJ databases">
        <authorList>
            <person name="Ploux O."/>
        </authorList>
    </citation>
    <scope>NUCLEOTIDE SEQUENCE [LARGE SCALE GENOMIC DNA]</scope>
    <source>
        <strain evidence="3 4">UAMH 11012</strain>
    </source>
</reference>
<dbReference type="Proteomes" id="UP000184330">
    <property type="component" value="Unassembled WGS sequence"/>
</dbReference>
<dbReference type="SUPFAM" id="SSF56281">
    <property type="entry name" value="Metallo-hydrolase/oxidoreductase"/>
    <property type="match status" value="1"/>
</dbReference>
<dbReference type="PANTHER" id="PTHR42951">
    <property type="entry name" value="METALLO-BETA-LACTAMASE DOMAIN-CONTAINING"/>
    <property type="match status" value="1"/>
</dbReference>
<evidence type="ECO:0000313" key="4">
    <source>
        <dbReference type="Proteomes" id="UP000184330"/>
    </source>
</evidence>
<protein>
    <submittedName>
        <fullName evidence="3">Related to Zn-dependent hydrolases, including glyoxylases</fullName>
    </submittedName>
</protein>
<dbReference type="EMBL" id="FJOG01000009">
    <property type="protein sequence ID" value="CZR57332.1"/>
    <property type="molecule type" value="Genomic_DNA"/>
</dbReference>
<organism evidence="3 4">
    <name type="scientific">Phialocephala subalpina</name>
    <dbReference type="NCBI Taxonomy" id="576137"/>
    <lineage>
        <taxon>Eukaryota</taxon>
        <taxon>Fungi</taxon>
        <taxon>Dikarya</taxon>
        <taxon>Ascomycota</taxon>
        <taxon>Pezizomycotina</taxon>
        <taxon>Leotiomycetes</taxon>
        <taxon>Helotiales</taxon>
        <taxon>Mollisiaceae</taxon>
        <taxon>Phialocephala</taxon>
        <taxon>Phialocephala fortinii species complex</taxon>
    </lineage>
</organism>
<gene>
    <name evidence="3" type="ORF">PAC_07221</name>
</gene>
<dbReference type="Pfam" id="PF00753">
    <property type="entry name" value="Lactamase_B"/>
    <property type="match status" value="1"/>
</dbReference>
<accession>A0A1L7WX22</accession>
<keyword evidence="4" id="KW-1185">Reference proteome</keyword>
<dbReference type="AlphaFoldDB" id="A0A1L7WX22"/>
<proteinExistence type="predicted"/>
<dbReference type="InterPro" id="IPR036866">
    <property type="entry name" value="RibonucZ/Hydroxyglut_hydro"/>
</dbReference>
<dbReference type="PANTHER" id="PTHR42951:SF14">
    <property type="entry name" value="METALLO-BETA-LACTAMASE SUPERFAMILY PROTEIN"/>
    <property type="match status" value="1"/>
</dbReference>
<sequence length="321" mass="35630">MQLKSTLPLLATLISPILSASLNSDIAPRSPESQPSLTWTTYLNPPYAVYDPPNNYTFSPTTYTLISGPENAILIDTPLSVNDSEKVVTWIEKELAPNNVTLKYVYITHGHGDHFFGLPTILSHFPSATVIATQGTIDHAKEQLEPAQFDTFWGPYFPNQIAPQTETWNALPSDGLFSLDGYAFQAIEVGQTDTSNSTVLHVPSLKLVVTGDAVYGSCFQYLQETSTPALRAEWLKALIEVEKLEPEIVIPSHRQEWDDFSINNIARTREYLRSWEIELLESAGRQDLKERVGAVFPERIGDFILELSVEGGFPNATNGTA</sequence>